<feature type="domain" description="Glycosyl transferase family 1" evidence="1">
    <location>
        <begin position="175"/>
        <end position="341"/>
    </location>
</feature>
<dbReference type="Gene3D" id="3.40.50.2000">
    <property type="entry name" value="Glycogen Phosphorylase B"/>
    <property type="match status" value="2"/>
</dbReference>
<dbReference type="EMBL" id="LGTC01000001">
    <property type="protein sequence ID" value="KNY27397.1"/>
    <property type="molecule type" value="Genomic_DNA"/>
</dbReference>
<dbReference type="eggNOG" id="COG0438">
    <property type="taxonomic scope" value="Bacteria"/>
</dbReference>
<reference evidence="4" key="1">
    <citation type="submission" date="2015-07" db="EMBL/GenBank/DDBJ databases">
        <title>Near-Complete Genome Sequence of the Cellulolytic Bacterium Bacteroides (Pseudobacteroides) cellulosolvens ATCC 35603.</title>
        <authorList>
            <person name="Dassa B."/>
            <person name="Utturkar S.M."/>
            <person name="Klingeman D.M."/>
            <person name="Hurt R.A."/>
            <person name="Keller M."/>
            <person name="Xu J."/>
            <person name="Reddy Y.H.K."/>
            <person name="Borovok I."/>
            <person name="Grinberg I.R."/>
            <person name="Lamed R."/>
            <person name="Zhivin O."/>
            <person name="Bayer E.A."/>
            <person name="Brown S.D."/>
        </authorList>
    </citation>
    <scope>NUCLEOTIDE SEQUENCE [LARGE SCALE GENOMIC DNA]</scope>
    <source>
        <strain evidence="4">DSM 2933</strain>
    </source>
</reference>
<evidence type="ECO:0000313" key="3">
    <source>
        <dbReference type="EMBL" id="KNY27397.1"/>
    </source>
</evidence>
<dbReference type="OrthoDB" id="9804196at2"/>
<comment type="caution">
    <text evidence="3">The sequence shown here is derived from an EMBL/GenBank/DDBJ whole genome shotgun (WGS) entry which is preliminary data.</text>
</comment>
<protein>
    <submittedName>
        <fullName evidence="3">Glycosyl transferase group 1</fullName>
    </submittedName>
</protein>
<evidence type="ECO:0000313" key="4">
    <source>
        <dbReference type="Proteomes" id="UP000036923"/>
    </source>
</evidence>
<dbReference type="PANTHER" id="PTHR12526:SF630">
    <property type="entry name" value="GLYCOSYLTRANSFERASE"/>
    <property type="match status" value="1"/>
</dbReference>
<dbReference type="GO" id="GO:0016757">
    <property type="term" value="F:glycosyltransferase activity"/>
    <property type="evidence" value="ECO:0007669"/>
    <property type="project" value="InterPro"/>
</dbReference>
<dbReference type="PATRIC" id="fig|398512.5.peg.2777"/>
<proteinExistence type="predicted"/>
<dbReference type="InterPro" id="IPR028098">
    <property type="entry name" value="Glyco_trans_4-like_N"/>
</dbReference>
<keyword evidence="4" id="KW-1185">Reference proteome</keyword>
<dbReference type="STRING" id="398512.Bccel_2668"/>
<dbReference type="Pfam" id="PF13439">
    <property type="entry name" value="Glyco_transf_4"/>
    <property type="match status" value="1"/>
</dbReference>
<dbReference type="SUPFAM" id="SSF53756">
    <property type="entry name" value="UDP-Glycosyltransferase/glycogen phosphorylase"/>
    <property type="match status" value="1"/>
</dbReference>
<dbReference type="Proteomes" id="UP000036923">
    <property type="component" value="Unassembled WGS sequence"/>
</dbReference>
<dbReference type="InterPro" id="IPR001296">
    <property type="entry name" value="Glyco_trans_1"/>
</dbReference>
<dbReference type="RefSeq" id="WP_036942822.1">
    <property type="nucleotide sequence ID" value="NZ_JQKC01000019.1"/>
</dbReference>
<sequence length="366" mass="41747">MIKVLYLINHAGKAGTERYVQSLVERLNGKEVEAYLGYNEEGLLVEKLSELGVTSHRISMKNPFDLRAAYNLSKLCRKLKIDIIHTQYLRENYIAMWSRLFNPKTKVMYTNHFILENNALLRFFNRVLTPLEANIAAVCNKGKEMMISNGVNGNKIKVIFNGVDPKEWGGPVESTMRQELKIDDDTFVMLCASRFAYDKGHEFLINSIAELKKMTNKKFVLVLANDGPFFEERKKQALNLGLEKDIIFTGFRKDIKNLIYGSDLYINSSAHEALSFAILEVLACGLPIIATDMGGNGDIINSETNCGILVRYDDAEGLAQAITRIMNDEKLQKTLRENALKTIREKFNLDKMVMETYNLYRESLKK</sequence>
<accession>A0A0L6JPT7</accession>
<evidence type="ECO:0000259" key="2">
    <source>
        <dbReference type="Pfam" id="PF13439"/>
    </source>
</evidence>
<name>A0A0L6JPT7_9FIRM</name>
<organism evidence="3 4">
    <name type="scientific">Pseudobacteroides cellulosolvens ATCC 35603 = DSM 2933</name>
    <dbReference type="NCBI Taxonomy" id="398512"/>
    <lineage>
        <taxon>Bacteria</taxon>
        <taxon>Bacillati</taxon>
        <taxon>Bacillota</taxon>
        <taxon>Clostridia</taxon>
        <taxon>Eubacteriales</taxon>
        <taxon>Oscillospiraceae</taxon>
        <taxon>Pseudobacteroides</taxon>
    </lineage>
</organism>
<keyword evidence="3" id="KW-0808">Transferase</keyword>
<evidence type="ECO:0000259" key="1">
    <source>
        <dbReference type="Pfam" id="PF00534"/>
    </source>
</evidence>
<dbReference type="PANTHER" id="PTHR12526">
    <property type="entry name" value="GLYCOSYLTRANSFERASE"/>
    <property type="match status" value="1"/>
</dbReference>
<gene>
    <name evidence="3" type="ORF">Bccel_2668</name>
</gene>
<dbReference type="Pfam" id="PF00534">
    <property type="entry name" value="Glycos_transf_1"/>
    <property type="match status" value="1"/>
</dbReference>
<dbReference type="AlphaFoldDB" id="A0A0L6JPT7"/>
<feature type="domain" description="Glycosyltransferase subfamily 4-like N-terminal" evidence="2">
    <location>
        <begin position="15"/>
        <end position="166"/>
    </location>
</feature>